<keyword evidence="1" id="KW-0732">Signal</keyword>
<feature type="signal peptide" evidence="1">
    <location>
        <begin position="1"/>
        <end position="19"/>
    </location>
</feature>
<evidence type="ECO:0000313" key="3">
    <source>
        <dbReference type="Proteomes" id="UP001215280"/>
    </source>
</evidence>
<evidence type="ECO:0000256" key="1">
    <source>
        <dbReference type="SAM" id="SignalP"/>
    </source>
</evidence>
<feature type="chain" id="PRO_5042180173" evidence="1">
    <location>
        <begin position="20"/>
        <end position="195"/>
    </location>
</feature>
<sequence length="195" mass="20859">MFSLCPLILCLSFVGTVLSEKPIIYNDLPCKFSLAAHNVTRHNVNSTGLPLVLGQYGASDGASFEVTSTYASYPYNLYPTIALSNGSLRAYRASGAWLTNATAVASGGPLLWFTSALFNHDAARVYNAVQCPGAALPVLATNGATDRWSLCPFNLTGQTNIVFNVSGSAAEYKLGFDPRECWKVAIHLVPLEGEC</sequence>
<gene>
    <name evidence="2" type="ORF">DFH07DRAFT_826061</name>
</gene>
<evidence type="ECO:0000313" key="2">
    <source>
        <dbReference type="EMBL" id="KAJ7751765.1"/>
    </source>
</evidence>
<organism evidence="2 3">
    <name type="scientific">Mycena maculata</name>
    <dbReference type="NCBI Taxonomy" id="230809"/>
    <lineage>
        <taxon>Eukaryota</taxon>
        <taxon>Fungi</taxon>
        <taxon>Dikarya</taxon>
        <taxon>Basidiomycota</taxon>
        <taxon>Agaricomycotina</taxon>
        <taxon>Agaricomycetes</taxon>
        <taxon>Agaricomycetidae</taxon>
        <taxon>Agaricales</taxon>
        <taxon>Marasmiineae</taxon>
        <taxon>Mycenaceae</taxon>
        <taxon>Mycena</taxon>
    </lineage>
</organism>
<comment type="caution">
    <text evidence="2">The sequence shown here is derived from an EMBL/GenBank/DDBJ whole genome shotgun (WGS) entry which is preliminary data.</text>
</comment>
<dbReference type="AlphaFoldDB" id="A0AAD7IW84"/>
<keyword evidence="3" id="KW-1185">Reference proteome</keyword>
<dbReference type="Proteomes" id="UP001215280">
    <property type="component" value="Unassembled WGS sequence"/>
</dbReference>
<name>A0AAD7IW84_9AGAR</name>
<protein>
    <submittedName>
        <fullName evidence="2">Uncharacterized protein</fullName>
    </submittedName>
</protein>
<accession>A0AAD7IW84</accession>
<dbReference type="EMBL" id="JARJLG010000077">
    <property type="protein sequence ID" value="KAJ7751765.1"/>
    <property type="molecule type" value="Genomic_DNA"/>
</dbReference>
<proteinExistence type="predicted"/>
<reference evidence="2" key="1">
    <citation type="submission" date="2023-03" db="EMBL/GenBank/DDBJ databases">
        <title>Massive genome expansion in bonnet fungi (Mycena s.s.) driven by repeated elements and novel gene families across ecological guilds.</title>
        <authorList>
            <consortium name="Lawrence Berkeley National Laboratory"/>
            <person name="Harder C.B."/>
            <person name="Miyauchi S."/>
            <person name="Viragh M."/>
            <person name="Kuo A."/>
            <person name="Thoen E."/>
            <person name="Andreopoulos B."/>
            <person name="Lu D."/>
            <person name="Skrede I."/>
            <person name="Drula E."/>
            <person name="Henrissat B."/>
            <person name="Morin E."/>
            <person name="Kohler A."/>
            <person name="Barry K."/>
            <person name="LaButti K."/>
            <person name="Morin E."/>
            <person name="Salamov A."/>
            <person name="Lipzen A."/>
            <person name="Mereny Z."/>
            <person name="Hegedus B."/>
            <person name="Baldrian P."/>
            <person name="Stursova M."/>
            <person name="Weitz H."/>
            <person name="Taylor A."/>
            <person name="Grigoriev I.V."/>
            <person name="Nagy L.G."/>
            <person name="Martin F."/>
            <person name="Kauserud H."/>
        </authorList>
    </citation>
    <scope>NUCLEOTIDE SEQUENCE</scope>
    <source>
        <strain evidence="2">CBHHK188m</strain>
    </source>
</reference>